<protein>
    <submittedName>
        <fullName evidence="2">Uncharacterized protein</fullName>
    </submittedName>
</protein>
<organism evidence="2 3">
    <name type="scientific">Mycena citricolor</name>
    <dbReference type="NCBI Taxonomy" id="2018698"/>
    <lineage>
        <taxon>Eukaryota</taxon>
        <taxon>Fungi</taxon>
        <taxon>Dikarya</taxon>
        <taxon>Basidiomycota</taxon>
        <taxon>Agaricomycotina</taxon>
        <taxon>Agaricomycetes</taxon>
        <taxon>Agaricomycetidae</taxon>
        <taxon>Agaricales</taxon>
        <taxon>Marasmiineae</taxon>
        <taxon>Mycenaceae</taxon>
        <taxon>Mycena</taxon>
    </lineage>
</organism>
<dbReference type="AlphaFoldDB" id="A0AAD2HZV0"/>
<name>A0AAD2HZV0_9AGAR</name>
<comment type="caution">
    <text evidence="2">The sequence shown here is derived from an EMBL/GenBank/DDBJ whole genome shotgun (WGS) entry which is preliminary data.</text>
</comment>
<sequence length="199" mass="21887">VLAEYLKARNLSLMKKNTISKVCEKSGVDVDPESGHVTCNISRFSAADFATSQSTSTLAHLSHGYPAAEPLEALAHAMAMMLNALAKGAIMMKNPSQPFLDSHGSTVPVFCSAAHGSRVHKHRSYNSLDTLKRRLDRVRNQRNLATAHAGPEKSHIESIQEELNTKKKTSGERIVHTQSRIVTATEGREEEAEKQEKQD</sequence>
<keyword evidence="3" id="KW-1185">Reference proteome</keyword>
<evidence type="ECO:0000313" key="2">
    <source>
        <dbReference type="EMBL" id="CAK5284932.1"/>
    </source>
</evidence>
<gene>
    <name evidence="2" type="ORF">MYCIT1_LOCUS38473</name>
</gene>
<accession>A0AAD2HZV0</accession>
<dbReference type="Proteomes" id="UP001295794">
    <property type="component" value="Unassembled WGS sequence"/>
</dbReference>
<dbReference type="EMBL" id="CAVNYO010000481">
    <property type="protein sequence ID" value="CAK5284932.1"/>
    <property type="molecule type" value="Genomic_DNA"/>
</dbReference>
<feature type="compositionally biased region" description="Basic and acidic residues" evidence="1">
    <location>
        <begin position="165"/>
        <end position="175"/>
    </location>
</feature>
<proteinExistence type="predicted"/>
<evidence type="ECO:0000313" key="3">
    <source>
        <dbReference type="Proteomes" id="UP001295794"/>
    </source>
</evidence>
<reference evidence="2" key="1">
    <citation type="submission" date="2023-11" db="EMBL/GenBank/DDBJ databases">
        <authorList>
            <person name="De Vega J J."/>
            <person name="De Vega J J."/>
        </authorList>
    </citation>
    <scope>NUCLEOTIDE SEQUENCE</scope>
</reference>
<feature type="non-terminal residue" evidence="2">
    <location>
        <position position="1"/>
    </location>
</feature>
<evidence type="ECO:0000256" key="1">
    <source>
        <dbReference type="SAM" id="MobiDB-lite"/>
    </source>
</evidence>
<feature type="region of interest" description="Disordered" evidence="1">
    <location>
        <begin position="165"/>
        <end position="199"/>
    </location>
</feature>